<gene>
    <name evidence="7" type="primary">mltG</name>
    <name evidence="8" type="ordered locus">Ctha_0821</name>
</gene>
<keyword evidence="2 7" id="KW-0812">Transmembrane</keyword>
<dbReference type="GO" id="GO:0005886">
    <property type="term" value="C:plasma membrane"/>
    <property type="evidence" value="ECO:0007669"/>
    <property type="project" value="UniProtKB-SubCell"/>
</dbReference>
<feature type="transmembrane region" description="Helical" evidence="7">
    <location>
        <begin position="12"/>
        <end position="31"/>
    </location>
</feature>
<dbReference type="EMBL" id="CP001100">
    <property type="protein sequence ID" value="ACF13289.1"/>
    <property type="molecule type" value="Genomic_DNA"/>
</dbReference>
<dbReference type="Pfam" id="PF02618">
    <property type="entry name" value="YceG"/>
    <property type="match status" value="1"/>
</dbReference>
<comment type="function">
    <text evidence="7">Functions as a peptidoglycan terminase that cleaves nascent peptidoglycan strands endolytically to terminate their elongation.</text>
</comment>
<dbReference type="EC" id="4.2.2.29" evidence="7"/>
<dbReference type="PANTHER" id="PTHR30518">
    <property type="entry name" value="ENDOLYTIC MUREIN TRANSGLYCOSYLASE"/>
    <property type="match status" value="1"/>
</dbReference>
<protein>
    <recommendedName>
        <fullName evidence="7">Endolytic murein transglycosylase</fullName>
        <ecNumber evidence="7">4.2.2.29</ecNumber>
    </recommendedName>
    <alternativeName>
        <fullName evidence="7">Peptidoglycan lytic transglycosylase</fullName>
    </alternativeName>
    <alternativeName>
        <fullName evidence="7">Peptidoglycan polymerization terminase</fullName>
    </alternativeName>
</protein>
<dbReference type="GO" id="GO:0008932">
    <property type="term" value="F:lytic endotransglycosylase activity"/>
    <property type="evidence" value="ECO:0007669"/>
    <property type="project" value="UniProtKB-UniRule"/>
</dbReference>
<evidence type="ECO:0000256" key="3">
    <source>
        <dbReference type="ARBA" id="ARBA00022989"/>
    </source>
</evidence>
<dbReference type="GO" id="GO:0009252">
    <property type="term" value="P:peptidoglycan biosynthetic process"/>
    <property type="evidence" value="ECO:0007669"/>
    <property type="project" value="UniProtKB-UniRule"/>
</dbReference>
<accession>B3QWS5</accession>
<reference evidence="8 9" key="1">
    <citation type="submission" date="2008-06" db="EMBL/GenBank/DDBJ databases">
        <title>Complete sequence of Chloroherpeton thalassium ATCC 35110.</title>
        <authorList>
            <consortium name="US DOE Joint Genome Institute"/>
            <person name="Lucas S."/>
            <person name="Copeland A."/>
            <person name="Lapidus A."/>
            <person name="Glavina del Rio T."/>
            <person name="Dalin E."/>
            <person name="Tice H."/>
            <person name="Bruce D."/>
            <person name="Goodwin L."/>
            <person name="Pitluck S."/>
            <person name="Schmutz J."/>
            <person name="Larimer F."/>
            <person name="Land M."/>
            <person name="Hauser L."/>
            <person name="Kyrpides N."/>
            <person name="Mikhailova N."/>
            <person name="Liu Z."/>
            <person name="Li T."/>
            <person name="Zhao F."/>
            <person name="Overmann J."/>
            <person name="Bryant D.A."/>
            <person name="Richardson P."/>
        </authorList>
    </citation>
    <scope>NUCLEOTIDE SEQUENCE [LARGE SCALE GENOMIC DNA]</scope>
    <source>
        <strain evidence="9">ATCC 35110 / GB-78</strain>
    </source>
</reference>
<proteinExistence type="inferred from homology"/>
<evidence type="ECO:0000256" key="1">
    <source>
        <dbReference type="ARBA" id="ARBA00022475"/>
    </source>
</evidence>
<evidence type="ECO:0000256" key="7">
    <source>
        <dbReference type="HAMAP-Rule" id="MF_02065"/>
    </source>
</evidence>
<feature type="site" description="Important for catalytic activity" evidence="7">
    <location>
        <position position="222"/>
    </location>
</feature>
<evidence type="ECO:0000256" key="4">
    <source>
        <dbReference type="ARBA" id="ARBA00023136"/>
    </source>
</evidence>
<evidence type="ECO:0000313" key="8">
    <source>
        <dbReference type="EMBL" id="ACF13289.1"/>
    </source>
</evidence>
<comment type="subcellular location">
    <subcellularLocation>
        <location evidence="7">Cell inner membrane</location>
        <topology evidence="7">Single-pass membrane protein</topology>
    </subcellularLocation>
</comment>
<dbReference type="RefSeq" id="WP_012499373.1">
    <property type="nucleotide sequence ID" value="NC_011026.1"/>
</dbReference>
<dbReference type="Proteomes" id="UP000001208">
    <property type="component" value="Chromosome"/>
</dbReference>
<dbReference type="KEGG" id="cts:Ctha_0821"/>
<dbReference type="eggNOG" id="COG1559">
    <property type="taxonomic scope" value="Bacteria"/>
</dbReference>
<dbReference type="GO" id="GO:0071555">
    <property type="term" value="P:cell wall organization"/>
    <property type="evidence" value="ECO:0007669"/>
    <property type="project" value="UniProtKB-KW"/>
</dbReference>
<dbReference type="Gene3D" id="3.30.160.60">
    <property type="entry name" value="Classic Zinc Finger"/>
    <property type="match status" value="1"/>
</dbReference>
<comment type="similarity">
    <text evidence="7">Belongs to the transglycosylase MltG family.</text>
</comment>
<evidence type="ECO:0000256" key="2">
    <source>
        <dbReference type="ARBA" id="ARBA00022692"/>
    </source>
</evidence>
<name>B3QWS5_CHLT3</name>
<keyword evidence="6 7" id="KW-0961">Cell wall biogenesis/degradation</keyword>
<dbReference type="Gene3D" id="3.30.1490.480">
    <property type="entry name" value="Endolytic murein transglycosylase"/>
    <property type="match status" value="1"/>
</dbReference>
<dbReference type="CDD" id="cd08010">
    <property type="entry name" value="MltG_like"/>
    <property type="match status" value="1"/>
</dbReference>
<evidence type="ECO:0000313" key="9">
    <source>
        <dbReference type="Proteomes" id="UP000001208"/>
    </source>
</evidence>
<dbReference type="PANTHER" id="PTHR30518:SF2">
    <property type="entry name" value="ENDOLYTIC MUREIN TRANSGLYCOSYLASE"/>
    <property type="match status" value="1"/>
</dbReference>
<organism evidence="8 9">
    <name type="scientific">Chloroherpeton thalassium (strain ATCC 35110 / GB-78)</name>
    <dbReference type="NCBI Taxonomy" id="517418"/>
    <lineage>
        <taxon>Bacteria</taxon>
        <taxon>Pseudomonadati</taxon>
        <taxon>Chlorobiota</taxon>
        <taxon>Chlorobiia</taxon>
        <taxon>Chlorobiales</taxon>
        <taxon>Chloroherpetonaceae</taxon>
        <taxon>Chloroherpeton</taxon>
    </lineage>
</organism>
<evidence type="ECO:0000256" key="5">
    <source>
        <dbReference type="ARBA" id="ARBA00023239"/>
    </source>
</evidence>
<dbReference type="AlphaFoldDB" id="B3QWS5"/>
<keyword evidence="3 7" id="KW-1133">Transmembrane helix</keyword>
<keyword evidence="1 7" id="KW-1003">Cell membrane</keyword>
<keyword evidence="4 7" id="KW-0472">Membrane</keyword>
<dbReference type="HAMAP" id="MF_02065">
    <property type="entry name" value="MltG"/>
    <property type="match status" value="1"/>
</dbReference>
<dbReference type="NCBIfam" id="TIGR00247">
    <property type="entry name" value="endolytic transglycosylase MltG"/>
    <property type="match status" value="1"/>
</dbReference>
<sequence>MKRLLQALGKLILMGVIAVMLAGALGFFYLFKSSYNAVSYDKPKRMIIRRGTPYVHIIQQLQEKGVIKEVLPMRLVGYLMPEKQNIKPGRYDIPSGLSSAELIDFLYRHEQDEVRLRVPEGSRGEMVAKIVSDSLEFAAQDFMTAFSDTTLLQSLQVHAPSFEGYLLPDTYNMPWEFTAEDVIRFLVGKLNKFYRGELSQLATQAGLSKHEVLTLASIVEAETPIVNERPVVASVYLNRLKRGMRLQADPTVQFALGGKPRRLLYRDLEVDSPYNTYLHAGLPPGPIGNPSRSAIEAVIKPAKTNYLYFVATGNGGHNFSRTAAEHHRNVEKYRVIMRQKRAAERLAKRLAKQNQATK</sequence>
<keyword evidence="7" id="KW-0997">Cell inner membrane</keyword>
<dbReference type="STRING" id="517418.Ctha_0821"/>
<keyword evidence="5 7" id="KW-0456">Lyase</keyword>
<dbReference type="InterPro" id="IPR003770">
    <property type="entry name" value="MLTG-like"/>
</dbReference>
<keyword evidence="9" id="KW-1185">Reference proteome</keyword>
<evidence type="ECO:0000256" key="6">
    <source>
        <dbReference type="ARBA" id="ARBA00023316"/>
    </source>
</evidence>
<comment type="catalytic activity">
    <reaction evidence="7">
        <text>a peptidoglycan chain = a peptidoglycan chain with N-acetyl-1,6-anhydromuramyl-[peptide] at the reducing end + a peptidoglycan chain with N-acetylglucosamine at the non-reducing end.</text>
        <dbReference type="EC" id="4.2.2.29"/>
    </reaction>
</comment>
<dbReference type="HOGENOM" id="CLU_025574_2_0_10"/>